<feature type="transmembrane region" description="Helical" evidence="5">
    <location>
        <begin position="6"/>
        <end position="24"/>
    </location>
</feature>
<dbReference type="Pfam" id="PF02674">
    <property type="entry name" value="Colicin_V"/>
    <property type="match status" value="1"/>
</dbReference>
<dbReference type="GO" id="GO:0016020">
    <property type="term" value="C:membrane"/>
    <property type="evidence" value="ECO:0007669"/>
    <property type="project" value="UniProtKB-SubCell"/>
</dbReference>
<dbReference type="InterPro" id="IPR003825">
    <property type="entry name" value="Colicin-V_CvpA"/>
</dbReference>
<sequence>MGALNQLDTAILIVIAISVAFGLWRGFVKEVLSLLSWIAALLAARVYSEPFAGLFVNTIESESIRYVTAFALLFVFVIMIGTLINHFMAKLLTITELKFLDRLLGAVFGLARGTVVVLAILFILNVFVSETEWWQKSTLIPYSMVMIEESQIFIRDMNSVTPIQ</sequence>
<name>A0A520RYY0_9GAMM</name>
<reference evidence="6 7" key="1">
    <citation type="submission" date="2019-02" db="EMBL/GenBank/DDBJ databases">
        <title>Prokaryotic population dynamics and viral predation in marine succession experiment using metagenomics: the confinement effect.</title>
        <authorList>
            <person name="Haro-Moreno J.M."/>
            <person name="Rodriguez-Valera F."/>
            <person name="Lopez-Perez M."/>
        </authorList>
    </citation>
    <scope>NUCLEOTIDE SEQUENCE [LARGE SCALE GENOMIC DNA]</scope>
    <source>
        <strain evidence="6">MED-G158</strain>
    </source>
</reference>
<feature type="transmembrane region" description="Helical" evidence="5">
    <location>
        <begin position="68"/>
        <end position="91"/>
    </location>
</feature>
<dbReference type="InterPro" id="IPR052719">
    <property type="entry name" value="CvpA-like"/>
</dbReference>
<feature type="transmembrane region" description="Helical" evidence="5">
    <location>
        <begin position="103"/>
        <end position="128"/>
    </location>
</feature>
<keyword evidence="2 5" id="KW-0812">Transmembrane</keyword>
<evidence type="ECO:0000256" key="2">
    <source>
        <dbReference type="ARBA" id="ARBA00022692"/>
    </source>
</evidence>
<evidence type="ECO:0000313" key="7">
    <source>
        <dbReference type="Proteomes" id="UP000320404"/>
    </source>
</evidence>
<evidence type="ECO:0000256" key="5">
    <source>
        <dbReference type="SAM" id="Phobius"/>
    </source>
</evidence>
<evidence type="ECO:0000256" key="1">
    <source>
        <dbReference type="ARBA" id="ARBA00004141"/>
    </source>
</evidence>
<comment type="caution">
    <text evidence="6">The sequence shown here is derived from an EMBL/GenBank/DDBJ whole genome shotgun (WGS) entry which is preliminary data.</text>
</comment>
<evidence type="ECO:0000256" key="4">
    <source>
        <dbReference type="ARBA" id="ARBA00023136"/>
    </source>
</evidence>
<organism evidence="6 7">
    <name type="scientific">OM182 bacterium</name>
    <dbReference type="NCBI Taxonomy" id="2510334"/>
    <lineage>
        <taxon>Bacteria</taxon>
        <taxon>Pseudomonadati</taxon>
        <taxon>Pseudomonadota</taxon>
        <taxon>Gammaproteobacteria</taxon>
        <taxon>OMG group</taxon>
        <taxon>OM182 clade</taxon>
    </lineage>
</organism>
<dbReference type="PANTHER" id="PTHR36926:SF1">
    <property type="entry name" value="COLICIN V PRODUCTION PROTEIN"/>
    <property type="match status" value="1"/>
</dbReference>
<dbReference type="GO" id="GO:0009403">
    <property type="term" value="P:toxin biosynthetic process"/>
    <property type="evidence" value="ECO:0007669"/>
    <property type="project" value="InterPro"/>
</dbReference>
<proteinExistence type="predicted"/>
<dbReference type="AlphaFoldDB" id="A0A520RYY0"/>
<dbReference type="Proteomes" id="UP000320404">
    <property type="component" value="Unassembled WGS sequence"/>
</dbReference>
<comment type="subcellular location">
    <subcellularLocation>
        <location evidence="1">Membrane</location>
        <topology evidence="1">Multi-pass membrane protein</topology>
    </subcellularLocation>
</comment>
<dbReference type="EMBL" id="SHAH01000059">
    <property type="protein sequence ID" value="RZO75354.1"/>
    <property type="molecule type" value="Genomic_DNA"/>
</dbReference>
<evidence type="ECO:0000313" key="6">
    <source>
        <dbReference type="EMBL" id="RZO75354.1"/>
    </source>
</evidence>
<dbReference type="PANTHER" id="PTHR36926">
    <property type="entry name" value="COLICIN V PRODUCTION PROTEIN"/>
    <property type="match status" value="1"/>
</dbReference>
<evidence type="ECO:0000256" key="3">
    <source>
        <dbReference type="ARBA" id="ARBA00022989"/>
    </source>
</evidence>
<keyword evidence="4 5" id="KW-0472">Membrane</keyword>
<protein>
    <submittedName>
        <fullName evidence="6">CvpA family protein</fullName>
    </submittedName>
</protein>
<keyword evidence="3 5" id="KW-1133">Transmembrane helix</keyword>
<accession>A0A520RYY0</accession>
<gene>
    <name evidence="6" type="ORF">EVA69_04405</name>
</gene>
<feature type="transmembrane region" description="Helical" evidence="5">
    <location>
        <begin position="31"/>
        <end position="48"/>
    </location>
</feature>